<protein>
    <submittedName>
        <fullName evidence="1">Uncharacterized protein</fullName>
    </submittedName>
</protein>
<dbReference type="AlphaFoldDB" id="A0A5B7CR51"/>
<evidence type="ECO:0000313" key="2">
    <source>
        <dbReference type="Proteomes" id="UP000324222"/>
    </source>
</evidence>
<comment type="caution">
    <text evidence="1">The sequence shown here is derived from an EMBL/GenBank/DDBJ whole genome shotgun (WGS) entry which is preliminary data.</text>
</comment>
<accession>A0A5B7CR51</accession>
<proteinExistence type="predicted"/>
<dbReference type="Proteomes" id="UP000324222">
    <property type="component" value="Unassembled WGS sequence"/>
</dbReference>
<name>A0A5B7CR51_PORTR</name>
<sequence length="63" mass="7512">MEVRYMSDIKVLYLNGTKVRMIDLQNAECELIQIRFIRANILPRPRLKGLGTREERRCIPDQH</sequence>
<reference evidence="1 2" key="1">
    <citation type="submission" date="2019-05" db="EMBL/GenBank/DDBJ databases">
        <title>Another draft genome of Portunus trituberculatus and its Hox gene families provides insights of decapod evolution.</title>
        <authorList>
            <person name="Jeong J.-H."/>
            <person name="Song I."/>
            <person name="Kim S."/>
            <person name="Choi T."/>
            <person name="Kim D."/>
            <person name="Ryu S."/>
            <person name="Kim W."/>
        </authorList>
    </citation>
    <scope>NUCLEOTIDE SEQUENCE [LARGE SCALE GENOMIC DNA]</scope>
    <source>
        <tissue evidence="1">Muscle</tissue>
    </source>
</reference>
<gene>
    <name evidence="1" type="ORF">E2C01_003459</name>
</gene>
<keyword evidence="2" id="KW-1185">Reference proteome</keyword>
<dbReference type="EMBL" id="VSRR010000132">
    <property type="protein sequence ID" value="MPC10816.1"/>
    <property type="molecule type" value="Genomic_DNA"/>
</dbReference>
<organism evidence="1 2">
    <name type="scientific">Portunus trituberculatus</name>
    <name type="common">Swimming crab</name>
    <name type="synonym">Neptunus trituberculatus</name>
    <dbReference type="NCBI Taxonomy" id="210409"/>
    <lineage>
        <taxon>Eukaryota</taxon>
        <taxon>Metazoa</taxon>
        <taxon>Ecdysozoa</taxon>
        <taxon>Arthropoda</taxon>
        <taxon>Crustacea</taxon>
        <taxon>Multicrustacea</taxon>
        <taxon>Malacostraca</taxon>
        <taxon>Eumalacostraca</taxon>
        <taxon>Eucarida</taxon>
        <taxon>Decapoda</taxon>
        <taxon>Pleocyemata</taxon>
        <taxon>Brachyura</taxon>
        <taxon>Eubrachyura</taxon>
        <taxon>Portunoidea</taxon>
        <taxon>Portunidae</taxon>
        <taxon>Portuninae</taxon>
        <taxon>Portunus</taxon>
    </lineage>
</organism>
<evidence type="ECO:0000313" key="1">
    <source>
        <dbReference type="EMBL" id="MPC10816.1"/>
    </source>
</evidence>